<dbReference type="InterPro" id="IPR011600">
    <property type="entry name" value="Pept_C14_caspase"/>
</dbReference>
<dbReference type="GO" id="GO:0004197">
    <property type="term" value="F:cysteine-type endopeptidase activity"/>
    <property type="evidence" value="ECO:0007669"/>
    <property type="project" value="InterPro"/>
</dbReference>
<dbReference type="Gene3D" id="3.40.50.1460">
    <property type="match status" value="1"/>
</dbReference>
<dbReference type="InterPro" id="IPR050452">
    <property type="entry name" value="Metacaspase"/>
</dbReference>
<gene>
    <name evidence="2" type="ORF">HELGO_WM11319</name>
</gene>
<protein>
    <submittedName>
        <fullName evidence="2">Metacaspase</fullName>
    </submittedName>
</protein>
<dbReference type="EMBL" id="CACVAU010000011">
    <property type="protein sequence ID" value="CAA6803596.1"/>
    <property type="molecule type" value="Genomic_DNA"/>
</dbReference>
<dbReference type="AlphaFoldDB" id="A0A6S6SBK8"/>
<accession>A0A6S6SBK8</accession>
<evidence type="ECO:0000313" key="2">
    <source>
        <dbReference type="EMBL" id="CAA6803596.1"/>
    </source>
</evidence>
<dbReference type="PANTHER" id="PTHR48104">
    <property type="entry name" value="METACASPASE-4"/>
    <property type="match status" value="1"/>
</dbReference>
<organism evidence="2">
    <name type="scientific">uncultured Sulfurovum sp</name>
    <dbReference type="NCBI Taxonomy" id="269237"/>
    <lineage>
        <taxon>Bacteria</taxon>
        <taxon>Pseudomonadati</taxon>
        <taxon>Campylobacterota</taxon>
        <taxon>Epsilonproteobacteria</taxon>
        <taxon>Campylobacterales</taxon>
        <taxon>Sulfurovaceae</taxon>
        <taxon>Sulfurovum</taxon>
        <taxon>environmental samples</taxon>
    </lineage>
</organism>
<name>A0A6S6SBK8_9BACT</name>
<dbReference type="GO" id="GO:0006508">
    <property type="term" value="P:proteolysis"/>
    <property type="evidence" value="ECO:0007669"/>
    <property type="project" value="InterPro"/>
</dbReference>
<evidence type="ECO:0000259" key="1">
    <source>
        <dbReference type="Pfam" id="PF00656"/>
    </source>
</evidence>
<dbReference type="PANTHER" id="PTHR48104:SF30">
    <property type="entry name" value="METACASPASE-1"/>
    <property type="match status" value="1"/>
</dbReference>
<dbReference type="Pfam" id="PF00656">
    <property type="entry name" value="Peptidase_C14"/>
    <property type="match status" value="1"/>
</dbReference>
<dbReference type="GO" id="GO:0005737">
    <property type="term" value="C:cytoplasm"/>
    <property type="evidence" value="ECO:0007669"/>
    <property type="project" value="TreeGrafter"/>
</dbReference>
<sequence length="279" mass="31121">MAKGISIHIGLEYIDPEHYGSDGALRTCGKDCLDMKALAESQNYEESIVLLNEEGTREAVSTAIAMAATKLEAGDILFVSYSGHGTSIPDETGDEADGKDETWCLFDGFLLDDELHALWTQFAEDVRIMVVSDSCHSGTVIKVGPGQDPEGMLLSKHFPEEEAEKIYIEHKSMYLKIKQEAAESTDKELKASVKLIAGCQDVESSYVLPYDENSLLTKELNRIWDAGQFVGTTDEFFQQIKKAVEGIAYENRIYQMPNLYTVGKKNEKFNTQKPFGIYE</sequence>
<proteinExistence type="predicted"/>
<feature type="domain" description="Peptidase C14 caspase" evidence="1">
    <location>
        <begin position="15"/>
        <end position="261"/>
    </location>
</feature>
<reference evidence="2" key="1">
    <citation type="submission" date="2020-01" db="EMBL/GenBank/DDBJ databases">
        <authorList>
            <person name="Meier V. D."/>
            <person name="Meier V D."/>
        </authorList>
    </citation>
    <scope>NUCLEOTIDE SEQUENCE</scope>
    <source>
        <strain evidence="2">HLG_WM_MAG_05</strain>
    </source>
</reference>